<gene>
    <name evidence="9" type="ORF">FOZ60_002409</name>
</gene>
<proteinExistence type="predicted"/>
<dbReference type="InterPro" id="IPR011701">
    <property type="entry name" value="MFS"/>
</dbReference>
<feature type="transmembrane region" description="Helical" evidence="7">
    <location>
        <begin position="292"/>
        <end position="313"/>
    </location>
</feature>
<organism evidence="9 10">
    <name type="scientific">Perkinsus olseni</name>
    <name type="common">Perkinsus atlanticus</name>
    <dbReference type="NCBI Taxonomy" id="32597"/>
    <lineage>
        <taxon>Eukaryota</taxon>
        <taxon>Sar</taxon>
        <taxon>Alveolata</taxon>
        <taxon>Perkinsozoa</taxon>
        <taxon>Perkinsea</taxon>
        <taxon>Perkinsida</taxon>
        <taxon>Perkinsidae</taxon>
        <taxon>Perkinsus</taxon>
    </lineage>
</organism>
<dbReference type="Proteomes" id="UP000541610">
    <property type="component" value="Unassembled WGS sequence"/>
</dbReference>
<feature type="region of interest" description="Disordered" evidence="6">
    <location>
        <begin position="864"/>
        <end position="884"/>
    </location>
</feature>
<dbReference type="CDD" id="cd17316">
    <property type="entry name" value="MFS_SV2_like"/>
    <property type="match status" value="1"/>
</dbReference>
<comment type="subcellular location">
    <subcellularLocation>
        <location evidence="1">Membrane</location>
        <topology evidence="1">Multi-pass membrane protein</topology>
    </subcellularLocation>
</comment>
<dbReference type="PANTHER" id="PTHR23511:SF34">
    <property type="entry name" value="SYNAPTIC VESICLE GLYCOPROTEIN 2"/>
    <property type="match status" value="1"/>
</dbReference>
<feature type="transmembrane region" description="Helical" evidence="7">
    <location>
        <begin position="414"/>
        <end position="433"/>
    </location>
</feature>
<dbReference type="PANTHER" id="PTHR23511">
    <property type="entry name" value="SYNAPTIC VESICLE GLYCOPROTEIN 2"/>
    <property type="match status" value="1"/>
</dbReference>
<keyword evidence="2" id="KW-0813">Transport</keyword>
<dbReference type="AlphaFoldDB" id="A0A7J6P0I1"/>
<comment type="caution">
    <text evidence="9">The sequence shown here is derived from an EMBL/GenBank/DDBJ whole genome shotgun (WGS) entry which is preliminary data.</text>
</comment>
<evidence type="ECO:0000259" key="8">
    <source>
        <dbReference type="PROSITE" id="PS50850"/>
    </source>
</evidence>
<feature type="transmembrane region" description="Helical" evidence="7">
    <location>
        <begin position="192"/>
        <end position="211"/>
    </location>
</feature>
<keyword evidence="5 7" id="KW-0472">Membrane</keyword>
<feature type="transmembrane region" description="Helical" evidence="7">
    <location>
        <begin position="158"/>
        <end position="180"/>
    </location>
</feature>
<evidence type="ECO:0000256" key="5">
    <source>
        <dbReference type="ARBA" id="ARBA00023136"/>
    </source>
</evidence>
<dbReference type="OrthoDB" id="10262656at2759"/>
<feature type="transmembrane region" description="Helical" evidence="7">
    <location>
        <begin position="325"/>
        <end position="345"/>
    </location>
</feature>
<feature type="domain" description="Major facilitator superfamily (MFS) profile" evidence="8">
    <location>
        <begin position="35"/>
        <end position="473"/>
    </location>
</feature>
<dbReference type="GO" id="GO:0016020">
    <property type="term" value="C:membrane"/>
    <property type="evidence" value="ECO:0007669"/>
    <property type="project" value="UniProtKB-SubCell"/>
</dbReference>
<evidence type="ECO:0000256" key="4">
    <source>
        <dbReference type="ARBA" id="ARBA00022989"/>
    </source>
</evidence>
<evidence type="ECO:0000256" key="3">
    <source>
        <dbReference type="ARBA" id="ARBA00022692"/>
    </source>
</evidence>
<dbReference type="InterPro" id="IPR036389">
    <property type="entry name" value="RNase_III_sf"/>
</dbReference>
<dbReference type="EMBL" id="JABANP010000141">
    <property type="protein sequence ID" value="KAF4688821.1"/>
    <property type="molecule type" value="Genomic_DNA"/>
</dbReference>
<sequence length="884" mass="98407">MDKSRSNSICSAATPSSYVEEIIDNIGYGRFQCWLLLLCSVGYFAVCGELLVVVFIQGEIMEEYNLDATDYAFFPFLTSLLSMLSSIFFGFLSDRIGRKWPFVVTILISGLAGIASAFSWSFWSLVMFRCIVAIGLGGLSSLDYLIYVEFTPESHRCLYSTVVFVGGCIGVLYLAGVNLADLSFSNIPQWRVLLILAAAPLIPTGILRWYFRCETPRYLMSRRKVSGAHKVLLHMAEENKCDEHTVPGLDEFTVRAEEEVVDKSSSAESKKLGFFEALGDIYHGEEFARATLPLCFIWLLQATAYWGLTLFLPGFLVESGLDPNFTLFLMVLCELPGTAVIAYMLKKMSMSVCLRIFQGCACLACLWCTLSSYFNAPVVVAVASCAIYFFLIPCWCIIYVLTPAVYPPLYRGSASGLLSAIAGLTGLVSPFLSAAISESSEGRQWLYMAVWTVVVGVNFLVALMWLKVKNERQYNSWAVLYADTAAIDDKAGTSLTLDDEERETIEFIHSHCLHLVYGPSGDRYTSLPYRLIMIDSDGKVDWHTMSHVKEAISAAEWLPIPRPILSDPSLFPLLVLARHTPSPRSYCVYSIAPDVTAGTLLVQQDAWSTGSSEVSVPLTQLYQQKYHLEADSSQKVLVASARPAPLKPGKCKAPASNAAVYLLPQYTQLHPMTEGDRLVMDELQHAVPWGLIRLARDVAVAHICEVCGTPGDHRMMAEALTAYESVNGRLAWLGDAFWRVLVTDRFYWSNDYQAEAFVELCGNLPSLTDATLFEPLTLVPPKSTQAVRDKRYADIFEAMVGAVGIYHYKRTRSIQETLGKLQELECFLTDEVRQGNTVKGPDTREWLNLEHSLTVWERSPVQTSLGEMNDRRNALLTTTSNSPP</sequence>
<feature type="transmembrane region" description="Helical" evidence="7">
    <location>
        <begin position="34"/>
        <end position="56"/>
    </location>
</feature>
<accession>A0A7J6P0I1</accession>
<feature type="transmembrane region" description="Helical" evidence="7">
    <location>
        <begin position="100"/>
        <end position="120"/>
    </location>
</feature>
<dbReference type="GO" id="GO:0006396">
    <property type="term" value="P:RNA processing"/>
    <property type="evidence" value="ECO:0007669"/>
    <property type="project" value="InterPro"/>
</dbReference>
<feature type="compositionally biased region" description="Polar residues" evidence="6">
    <location>
        <begin position="875"/>
        <end position="884"/>
    </location>
</feature>
<feature type="transmembrane region" description="Helical" evidence="7">
    <location>
        <begin position="71"/>
        <end position="93"/>
    </location>
</feature>
<protein>
    <recommendedName>
        <fullName evidence="8">Major facilitator superfamily (MFS) profile domain-containing protein</fullName>
    </recommendedName>
</protein>
<evidence type="ECO:0000256" key="2">
    <source>
        <dbReference type="ARBA" id="ARBA00022448"/>
    </source>
</evidence>
<dbReference type="SUPFAM" id="SSF69065">
    <property type="entry name" value="RNase III domain-like"/>
    <property type="match status" value="1"/>
</dbReference>
<evidence type="ECO:0000313" key="9">
    <source>
        <dbReference type="EMBL" id="KAF4688821.1"/>
    </source>
</evidence>
<dbReference type="PROSITE" id="PS50850">
    <property type="entry name" value="MFS"/>
    <property type="match status" value="1"/>
</dbReference>
<name>A0A7J6P0I1_PEROL</name>
<feature type="transmembrane region" description="Helical" evidence="7">
    <location>
        <begin position="352"/>
        <end position="374"/>
    </location>
</feature>
<evidence type="ECO:0000256" key="7">
    <source>
        <dbReference type="SAM" id="Phobius"/>
    </source>
</evidence>
<feature type="transmembrane region" description="Helical" evidence="7">
    <location>
        <begin position="445"/>
        <end position="466"/>
    </location>
</feature>
<dbReference type="InterPro" id="IPR020846">
    <property type="entry name" value="MFS_dom"/>
</dbReference>
<evidence type="ECO:0000256" key="6">
    <source>
        <dbReference type="SAM" id="MobiDB-lite"/>
    </source>
</evidence>
<dbReference type="InterPro" id="IPR036259">
    <property type="entry name" value="MFS_trans_sf"/>
</dbReference>
<evidence type="ECO:0000256" key="1">
    <source>
        <dbReference type="ARBA" id="ARBA00004141"/>
    </source>
</evidence>
<feature type="transmembrane region" description="Helical" evidence="7">
    <location>
        <begin position="380"/>
        <end position="402"/>
    </location>
</feature>
<evidence type="ECO:0000313" key="10">
    <source>
        <dbReference type="Proteomes" id="UP000541610"/>
    </source>
</evidence>
<dbReference type="Pfam" id="PF07690">
    <property type="entry name" value="MFS_1"/>
    <property type="match status" value="1"/>
</dbReference>
<keyword evidence="3 7" id="KW-0812">Transmembrane</keyword>
<dbReference type="GO" id="GO:0004525">
    <property type="term" value="F:ribonuclease III activity"/>
    <property type="evidence" value="ECO:0007669"/>
    <property type="project" value="InterPro"/>
</dbReference>
<reference evidence="9 10" key="1">
    <citation type="submission" date="2020-04" db="EMBL/GenBank/DDBJ databases">
        <title>Perkinsus olseni comparative genomics.</title>
        <authorList>
            <person name="Bogema D.R."/>
        </authorList>
    </citation>
    <scope>NUCLEOTIDE SEQUENCE [LARGE SCALE GENOMIC DNA]</scope>
    <source>
        <strain evidence="9">00978-12</strain>
    </source>
</reference>
<feature type="transmembrane region" description="Helical" evidence="7">
    <location>
        <begin position="126"/>
        <end position="146"/>
    </location>
</feature>
<dbReference type="GO" id="GO:0022857">
    <property type="term" value="F:transmembrane transporter activity"/>
    <property type="evidence" value="ECO:0007669"/>
    <property type="project" value="InterPro"/>
</dbReference>
<dbReference type="SUPFAM" id="SSF103473">
    <property type="entry name" value="MFS general substrate transporter"/>
    <property type="match status" value="1"/>
</dbReference>
<dbReference type="Gene3D" id="1.20.1250.20">
    <property type="entry name" value="MFS general substrate transporter like domains"/>
    <property type="match status" value="1"/>
</dbReference>
<keyword evidence="4 7" id="KW-1133">Transmembrane helix</keyword>